<keyword evidence="2 4" id="KW-0378">Hydrolase</keyword>
<keyword evidence="5" id="KW-1185">Reference proteome</keyword>
<dbReference type="InterPro" id="IPR001110">
    <property type="entry name" value="UPF0012_CS"/>
</dbReference>
<dbReference type="PROSITE" id="PS50263">
    <property type="entry name" value="CN_HYDROLASE"/>
    <property type="match status" value="1"/>
</dbReference>
<dbReference type="GO" id="GO:0016811">
    <property type="term" value="F:hydrolase activity, acting on carbon-nitrogen (but not peptide) bonds, in linear amides"/>
    <property type="evidence" value="ECO:0007669"/>
    <property type="project" value="InterPro"/>
</dbReference>
<dbReference type="Pfam" id="PF00795">
    <property type="entry name" value="CN_hydrolase"/>
    <property type="match status" value="1"/>
</dbReference>
<dbReference type="SUPFAM" id="SSF56317">
    <property type="entry name" value="Carbon-nitrogen hydrolase"/>
    <property type="match status" value="1"/>
</dbReference>
<evidence type="ECO:0000313" key="5">
    <source>
        <dbReference type="Proteomes" id="UP000323521"/>
    </source>
</evidence>
<dbReference type="Proteomes" id="UP000323521">
    <property type="component" value="Chromosome"/>
</dbReference>
<dbReference type="AlphaFoldDB" id="A0A3G1KZQ2"/>
<dbReference type="Gene3D" id="3.60.110.10">
    <property type="entry name" value="Carbon-nitrogen hydrolase"/>
    <property type="match status" value="1"/>
</dbReference>
<evidence type="ECO:0000259" key="3">
    <source>
        <dbReference type="PROSITE" id="PS50263"/>
    </source>
</evidence>
<reference evidence="4 5" key="1">
    <citation type="submission" date="2016-10" db="EMBL/GenBank/DDBJ databases">
        <title>Complete Genome Sequence of Peptococcaceae strain DCMF.</title>
        <authorList>
            <person name="Edwards R.J."/>
            <person name="Holland S.I."/>
            <person name="Deshpande N.P."/>
            <person name="Wong Y.K."/>
            <person name="Ertan H."/>
            <person name="Manefield M."/>
            <person name="Russell T.L."/>
            <person name="Lee M.J."/>
        </authorList>
    </citation>
    <scope>NUCLEOTIDE SEQUENCE [LARGE SCALE GENOMIC DNA]</scope>
    <source>
        <strain evidence="4 5">DCMF</strain>
    </source>
</reference>
<proteinExistence type="inferred from homology"/>
<dbReference type="PANTHER" id="PTHR23088">
    <property type="entry name" value="NITRILASE-RELATED"/>
    <property type="match status" value="1"/>
</dbReference>
<comment type="similarity">
    <text evidence="1">Belongs to the carbon-nitrogen hydrolase superfamily. NIT1/NIT2 family.</text>
</comment>
<dbReference type="PROSITE" id="PS01227">
    <property type="entry name" value="UPF0012"/>
    <property type="match status" value="1"/>
</dbReference>
<dbReference type="PANTHER" id="PTHR23088:SF27">
    <property type="entry name" value="DEAMINATED GLUTATHIONE AMIDASE"/>
    <property type="match status" value="1"/>
</dbReference>
<gene>
    <name evidence="4" type="ORF">DCMF_26760</name>
</gene>
<evidence type="ECO:0000313" key="4">
    <source>
        <dbReference type="EMBL" id="ATW27878.1"/>
    </source>
</evidence>
<dbReference type="InterPro" id="IPR036526">
    <property type="entry name" value="C-N_Hydrolase_sf"/>
</dbReference>
<dbReference type="EMBL" id="CP017634">
    <property type="protein sequence ID" value="ATW27878.1"/>
    <property type="molecule type" value="Genomic_DNA"/>
</dbReference>
<protein>
    <submittedName>
        <fullName evidence="4">Hydrolase</fullName>
    </submittedName>
</protein>
<sequence length="272" mass="30229">MKQFIAAAVQVDSGNDKKENLRKVEQFIDEAAGRGAKLIGLPELVNFIGDPAGQFANAELIPGPTIERLGKKARQHQVWLHCGSIGEIIPGEKKLYNTTVLLSPQGEIAAQYRKMHLYDVQVTNGPSAMESDTKKPGNQIVVADTDLAQIGLSICYDLRFPEIYRIMALQGAEIFLIPASFTLFTGKDHWEPLLRARAIENQSYVIAPAQIGVKPKFPAYGKSLMVDPWGNVIAKSSDKEGVITAEIDLDLLYRIRQEIPCLKNRRPDCYHE</sequence>
<dbReference type="InterPro" id="IPR003010">
    <property type="entry name" value="C-N_Hydrolase"/>
</dbReference>
<dbReference type="RefSeq" id="WP_148137264.1">
    <property type="nucleotide sequence ID" value="NZ_CP017634.1"/>
</dbReference>
<dbReference type="OrthoDB" id="9811121at2"/>
<evidence type="ECO:0000256" key="1">
    <source>
        <dbReference type="ARBA" id="ARBA00010613"/>
    </source>
</evidence>
<feature type="domain" description="CN hydrolase" evidence="3">
    <location>
        <begin position="1"/>
        <end position="249"/>
    </location>
</feature>
<organism evidence="4 5">
    <name type="scientific">Formimonas warabiya</name>
    <dbReference type="NCBI Taxonomy" id="1761012"/>
    <lineage>
        <taxon>Bacteria</taxon>
        <taxon>Bacillati</taxon>
        <taxon>Bacillota</taxon>
        <taxon>Clostridia</taxon>
        <taxon>Eubacteriales</taxon>
        <taxon>Peptococcaceae</taxon>
        <taxon>Candidatus Formimonas</taxon>
    </lineage>
</organism>
<dbReference type="KEGG" id="fwa:DCMF_26760"/>
<dbReference type="CDD" id="cd07572">
    <property type="entry name" value="nit"/>
    <property type="match status" value="1"/>
</dbReference>
<evidence type="ECO:0000256" key="2">
    <source>
        <dbReference type="ARBA" id="ARBA00022801"/>
    </source>
</evidence>
<accession>A0A3G1KZQ2</accession>
<dbReference type="InterPro" id="IPR045254">
    <property type="entry name" value="Nit1/2_C-N_Hydrolase"/>
</dbReference>
<name>A0A3G1KZQ2_FORW1</name>